<name>A0A443HTC2_BYSSP</name>
<evidence type="ECO:0000313" key="1">
    <source>
        <dbReference type="EMBL" id="RWQ95010.1"/>
    </source>
</evidence>
<proteinExistence type="predicted"/>
<sequence>MEDDKITHLSNAARFFHAQYREAERLINSDNEEDQDKAEEICRELLLEARLPPHVRARCHTLLAVCDGDYLTSYHARTALRLYQEFAADEPHIKVWQEMAEATKEIVKAAEEDWEKEHGTIPPESTEEKH</sequence>
<accession>A0A443HTC2</accession>
<dbReference type="VEuPathDB" id="FungiDB:C8Q69DRAFT_498818"/>
<gene>
    <name evidence="1" type="ORF">C8Q69DRAFT_498818</name>
</gene>
<dbReference type="EMBL" id="RCNU01000006">
    <property type="protein sequence ID" value="RWQ95010.1"/>
    <property type="molecule type" value="Genomic_DNA"/>
</dbReference>
<reference evidence="1 2" key="1">
    <citation type="journal article" date="2018" name="Front. Microbiol.">
        <title>Genomic and genetic insights into a cosmopolitan fungus, Paecilomyces variotii (Eurotiales).</title>
        <authorList>
            <person name="Urquhart A.S."/>
            <person name="Mondo S.J."/>
            <person name="Makela M.R."/>
            <person name="Hane J.K."/>
            <person name="Wiebenga A."/>
            <person name="He G."/>
            <person name="Mihaltcheva S."/>
            <person name="Pangilinan J."/>
            <person name="Lipzen A."/>
            <person name="Barry K."/>
            <person name="de Vries R.P."/>
            <person name="Grigoriev I.V."/>
            <person name="Idnurm A."/>
        </authorList>
    </citation>
    <scope>NUCLEOTIDE SEQUENCE [LARGE SCALE GENOMIC DNA]</scope>
    <source>
        <strain evidence="1 2">CBS 101075</strain>
    </source>
</reference>
<organism evidence="1 2">
    <name type="scientific">Byssochlamys spectabilis</name>
    <name type="common">Paecilomyces variotii</name>
    <dbReference type="NCBI Taxonomy" id="264951"/>
    <lineage>
        <taxon>Eukaryota</taxon>
        <taxon>Fungi</taxon>
        <taxon>Dikarya</taxon>
        <taxon>Ascomycota</taxon>
        <taxon>Pezizomycotina</taxon>
        <taxon>Eurotiomycetes</taxon>
        <taxon>Eurotiomycetidae</taxon>
        <taxon>Eurotiales</taxon>
        <taxon>Thermoascaceae</taxon>
        <taxon>Paecilomyces</taxon>
    </lineage>
</organism>
<dbReference type="RefSeq" id="XP_028484655.1">
    <property type="nucleotide sequence ID" value="XM_028632305.1"/>
</dbReference>
<protein>
    <recommendedName>
        <fullName evidence="3">KIF-binding protein</fullName>
    </recommendedName>
</protein>
<evidence type="ECO:0000313" key="2">
    <source>
        <dbReference type="Proteomes" id="UP000283841"/>
    </source>
</evidence>
<keyword evidence="2" id="KW-1185">Reference proteome</keyword>
<dbReference type="AlphaFoldDB" id="A0A443HTC2"/>
<dbReference type="GeneID" id="39601582"/>
<evidence type="ECO:0008006" key="3">
    <source>
        <dbReference type="Google" id="ProtNLM"/>
    </source>
</evidence>
<dbReference type="Proteomes" id="UP000283841">
    <property type="component" value="Unassembled WGS sequence"/>
</dbReference>
<comment type="caution">
    <text evidence="1">The sequence shown here is derived from an EMBL/GenBank/DDBJ whole genome shotgun (WGS) entry which is preliminary data.</text>
</comment>